<feature type="transmembrane region" description="Helical" evidence="8">
    <location>
        <begin position="170"/>
        <end position="194"/>
    </location>
</feature>
<comment type="caution">
    <text evidence="10">The sequence shown here is derived from an EMBL/GenBank/DDBJ whole genome shotgun (WGS) entry which is preliminary data.</text>
</comment>
<dbReference type="EMBL" id="RBNJ01011644">
    <property type="protein sequence ID" value="RUS25926.1"/>
    <property type="molecule type" value="Genomic_DNA"/>
</dbReference>
<proteinExistence type="inferred from homology"/>
<feature type="transmembrane region" description="Helical" evidence="8">
    <location>
        <begin position="611"/>
        <end position="631"/>
    </location>
</feature>
<evidence type="ECO:0000256" key="5">
    <source>
        <dbReference type="ARBA" id="ARBA00022989"/>
    </source>
</evidence>
<feature type="transmembrane region" description="Helical" evidence="8">
    <location>
        <begin position="675"/>
        <end position="698"/>
    </location>
</feature>
<protein>
    <submittedName>
        <fullName evidence="10">Sodium/calcium exchanger protein-domain-containing protein</fullName>
    </submittedName>
</protein>
<feature type="transmembrane region" description="Helical" evidence="8">
    <location>
        <begin position="73"/>
        <end position="92"/>
    </location>
</feature>
<feature type="compositionally biased region" description="Low complexity" evidence="7">
    <location>
        <begin position="452"/>
        <end position="464"/>
    </location>
</feature>
<keyword evidence="4 8" id="KW-0812">Transmembrane</keyword>
<feature type="transmembrane region" description="Helical" evidence="8">
    <location>
        <begin position="48"/>
        <end position="66"/>
    </location>
</feature>
<dbReference type="GO" id="GO:0016020">
    <property type="term" value="C:membrane"/>
    <property type="evidence" value="ECO:0007669"/>
    <property type="project" value="UniProtKB-SubCell"/>
</dbReference>
<evidence type="ECO:0000256" key="1">
    <source>
        <dbReference type="ARBA" id="ARBA00004141"/>
    </source>
</evidence>
<evidence type="ECO:0000259" key="9">
    <source>
        <dbReference type="Pfam" id="PF01699"/>
    </source>
</evidence>
<keyword evidence="6 8" id="KW-0472">Membrane</keyword>
<feature type="transmembrane region" description="Helical" evidence="8">
    <location>
        <begin position="145"/>
        <end position="164"/>
    </location>
</feature>
<feature type="region of interest" description="Disordered" evidence="7">
    <location>
        <begin position="373"/>
        <end position="396"/>
    </location>
</feature>
<dbReference type="Proteomes" id="UP000274822">
    <property type="component" value="Unassembled WGS sequence"/>
</dbReference>
<evidence type="ECO:0000313" key="11">
    <source>
        <dbReference type="Proteomes" id="UP000274822"/>
    </source>
</evidence>
<dbReference type="Pfam" id="PF01699">
    <property type="entry name" value="Na_Ca_ex"/>
    <property type="match status" value="2"/>
</dbReference>
<dbReference type="AlphaFoldDB" id="A0A433Q830"/>
<gene>
    <name evidence="10" type="ORF">BC938DRAFT_471457</name>
</gene>
<feature type="domain" description="Sodium/calcium exchanger membrane region" evidence="9">
    <location>
        <begin position="48"/>
        <end position="188"/>
    </location>
</feature>
<evidence type="ECO:0000256" key="2">
    <source>
        <dbReference type="ARBA" id="ARBA00008170"/>
    </source>
</evidence>
<keyword evidence="3" id="KW-0813">Transport</keyword>
<dbReference type="GO" id="GO:0008324">
    <property type="term" value="F:monoatomic cation transmembrane transporter activity"/>
    <property type="evidence" value="ECO:0007669"/>
    <property type="project" value="TreeGrafter"/>
</dbReference>
<comment type="similarity">
    <text evidence="2">Belongs to the Ca(2+):cation antiporter (CaCA) (TC 2.A.19) family.</text>
</comment>
<dbReference type="GO" id="GO:0006874">
    <property type="term" value="P:intracellular calcium ion homeostasis"/>
    <property type="evidence" value="ECO:0007669"/>
    <property type="project" value="TreeGrafter"/>
</dbReference>
<name>A0A433Q830_9FUNG</name>
<evidence type="ECO:0000256" key="8">
    <source>
        <dbReference type="SAM" id="Phobius"/>
    </source>
</evidence>
<reference evidence="10 11" key="1">
    <citation type="journal article" date="2018" name="New Phytol.">
        <title>Phylogenomics of Endogonaceae and evolution of mycorrhizas within Mucoromycota.</title>
        <authorList>
            <person name="Chang Y."/>
            <person name="Desiro A."/>
            <person name="Na H."/>
            <person name="Sandor L."/>
            <person name="Lipzen A."/>
            <person name="Clum A."/>
            <person name="Barry K."/>
            <person name="Grigoriev I.V."/>
            <person name="Martin F.M."/>
            <person name="Stajich J.E."/>
            <person name="Smith M.E."/>
            <person name="Bonito G."/>
            <person name="Spatafora J.W."/>
        </authorList>
    </citation>
    <scope>NUCLEOTIDE SEQUENCE [LARGE SCALE GENOMIC DNA]</scope>
    <source>
        <strain evidence="10 11">AD002</strain>
    </source>
</reference>
<feature type="transmembrane region" description="Helical" evidence="8">
    <location>
        <begin position="643"/>
        <end position="660"/>
    </location>
</feature>
<feature type="domain" description="Sodium/calcium exchanger membrane region" evidence="9">
    <location>
        <begin position="645"/>
        <end position="736"/>
    </location>
</feature>
<evidence type="ECO:0000256" key="7">
    <source>
        <dbReference type="SAM" id="MobiDB-lite"/>
    </source>
</evidence>
<accession>A0A433Q830</accession>
<keyword evidence="11" id="KW-1185">Reference proteome</keyword>
<feature type="transmembrane region" description="Helical" evidence="8">
    <location>
        <begin position="112"/>
        <end position="138"/>
    </location>
</feature>
<evidence type="ECO:0000313" key="10">
    <source>
        <dbReference type="EMBL" id="RUS25926.1"/>
    </source>
</evidence>
<keyword evidence="5 8" id="KW-1133">Transmembrane helix</keyword>
<sequence>MFGIDHLCWRGLGNLGHSKSRPLTVSLLRPSFPPRGSFRQLCHTPLKVAWLFFLFGFVGIAASDFFCPNLQTIASSLNLSESMAGVTFLAFGNGSPDVFSTFSAMKAQSGSLAIGELIGAASFIASVVAGSMAVVAPFRVSRLPFLRDLSFFMCAILIVVAIVWDGKIYLYESVILIAFYAIYVAVVVVGNVWWRRNHEQRELMKRAREGFGEMGPEALTLFDTIQSRMNMSDDDEPLSRFYDDEIDGIFPSSPRPLSASSPGSDQLRFAFDHRAPQAMSSHIMGRRPGIRPSFFGAIEFRDVVHSLEKTNLRYGHPNDQYRTDFRRRYSTMPANIDSTRPHFLADPQSLMARPSYAADAIITAARTGDDYFTSSQIRSSSPIGEASGTDDDMDLEESSNIPRITVNTITSLTPPGFSRTTFPSGSPLISPLHSHRPISRPISPLHPPSTPLSPLLSPTSSRPMSPYPPHESHLLDTRVAKVAHVLALEPYDLEVVLRTLFPSLQGWTEKSMSGKITSLVATPILLVLRLTLPVVDDEGLQPNPYDYEDEDGETAGLLARESANNVFVEDVDEDADGQGKIGWCQWLTALQLVFAPVFVVTVLATDGFVDYIAIAWALLGGALAMLLLLLTTRPQHRPPFFKLVSFVGFAISITWIYIIANEVVGVLQVLRTIDFATFFICSLIRAIGHIVGLSEAILGLTVFAMGNSLGDFVANVTIAKMGSPMMAISACFGGPIHSARRGHQRDIHDQHHGRAVQHRYRAHHSGVIGWAAGGSVLITRPCAEEWIQDHEKFWICVDRDIYCVQRDQRVA</sequence>
<evidence type="ECO:0000256" key="3">
    <source>
        <dbReference type="ARBA" id="ARBA00022448"/>
    </source>
</evidence>
<organism evidence="10 11">
    <name type="scientific">Jimgerdemannia flammicorona</name>
    <dbReference type="NCBI Taxonomy" id="994334"/>
    <lineage>
        <taxon>Eukaryota</taxon>
        <taxon>Fungi</taxon>
        <taxon>Fungi incertae sedis</taxon>
        <taxon>Mucoromycota</taxon>
        <taxon>Mucoromycotina</taxon>
        <taxon>Endogonomycetes</taxon>
        <taxon>Endogonales</taxon>
        <taxon>Endogonaceae</taxon>
        <taxon>Jimgerdemannia</taxon>
    </lineage>
</organism>
<feature type="region of interest" description="Disordered" evidence="7">
    <location>
        <begin position="436"/>
        <end position="468"/>
    </location>
</feature>
<comment type="subcellular location">
    <subcellularLocation>
        <location evidence="1">Membrane</location>
        <topology evidence="1">Multi-pass membrane protein</topology>
    </subcellularLocation>
</comment>
<dbReference type="InterPro" id="IPR004837">
    <property type="entry name" value="NaCa_Exmemb"/>
</dbReference>
<dbReference type="InterPro" id="IPR044880">
    <property type="entry name" value="NCX_ion-bd_dom_sf"/>
</dbReference>
<dbReference type="Gene3D" id="1.20.1420.30">
    <property type="entry name" value="NCX, central ion-binding region"/>
    <property type="match status" value="2"/>
</dbReference>
<dbReference type="PANTHER" id="PTHR12266">
    <property type="entry name" value="NA+/CA2+ K+ INDEPENDENT EXCHANGER"/>
    <property type="match status" value="1"/>
</dbReference>
<feature type="compositionally biased region" description="Polar residues" evidence="7">
    <location>
        <begin position="373"/>
        <end position="382"/>
    </location>
</feature>
<feature type="transmembrane region" description="Helical" evidence="8">
    <location>
        <begin position="586"/>
        <end position="605"/>
    </location>
</feature>
<evidence type="ECO:0000256" key="6">
    <source>
        <dbReference type="ARBA" id="ARBA00023136"/>
    </source>
</evidence>
<dbReference type="PANTHER" id="PTHR12266:SF0">
    <property type="entry name" value="MITOCHONDRIAL SODIUM_CALCIUM EXCHANGER PROTEIN"/>
    <property type="match status" value="1"/>
</dbReference>
<dbReference type="InterPro" id="IPR051359">
    <property type="entry name" value="CaCA_antiporter"/>
</dbReference>
<evidence type="ECO:0000256" key="4">
    <source>
        <dbReference type="ARBA" id="ARBA00022692"/>
    </source>
</evidence>